<feature type="repeat" description="TPR" evidence="5">
    <location>
        <begin position="539"/>
        <end position="572"/>
    </location>
</feature>
<dbReference type="Pfam" id="PF14559">
    <property type="entry name" value="TPR_19"/>
    <property type="match status" value="2"/>
</dbReference>
<feature type="compositionally biased region" description="Basic and acidic residues" evidence="6">
    <location>
        <begin position="105"/>
        <end position="114"/>
    </location>
</feature>
<dbReference type="InterPro" id="IPR050498">
    <property type="entry name" value="Ycf3"/>
</dbReference>
<dbReference type="Gene3D" id="1.10.287.110">
    <property type="entry name" value="DnaJ domain"/>
    <property type="match status" value="1"/>
</dbReference>
<gene>
    <name evidence="8" type="ORF">FFV09_00145</name>
</gene>
<dbReference type="SUPFAM" id="SSF46565">
    <property type="entry name" value="Chaperone J-domain"/>
    <property type="match status" value="1"/>
</dbReference>
<evidence type="ECO:0000259" key="7">
    <source>
        <dbReference type="PROSITE" id="PS50076"/>
    </source>
</evidence>
<keyword evidence="9" id="KW-1185">Reference proteome</keyword>
<evidence type="ECO:0000256" key="5">
    <source>
        <dbReference type="PROSITE-ProRule" id="PRU00339"/>
    </source>
</evidence>
<evidence type="ECO:0000256" key="1">
    <source>
        <dbReference type="ARBA" id="ARBA00022705"/>
    </source>
</evidence>
<feature type="region of interest" description="Disordered" evidence="6">
    <location>
        <begin position="60"/>
        <end position="151"/>
    </location>
</feature>
<dbReference type="InterPro" id="IPR036869">
    <property type="entry name" value="J_dom_sf"/>
</dbReference>
<evidence type="ECO:0000313" key="9">
    <source>
        <dbReference type="Proteomes" id="UP000316968"/>
    </source>
</evidence>
<feature type="repeat" description="TPR" evidence="5">
    <location>
        <begin position="338"/>
        <end position="371"/>
    </location>
</feature>
<dbReference type="AlphaFoldDB" id="A0A4Y6UP50"/>
<keyword evidence="1" id="KW-0235">DNA replication</keyword>
<dbReference type="Gene3D" id="1.25.40.10">
    <property type="entry name" value="Tetratricopeptide repeat domain"/>
    <property type="match status" value="3"/>
</dbReference>
<sequence length="624" mass="69239">MGIWRILGIEPTNDARAIKRAYAALLKVTHPEDDPEAFQRLREAYGEALEQAKTLTAEQMPQQMPEQTAGSGGAAAGAAAAPPLWGQADRSARRRRADEEAELPEAAKDERDAAARQPGGHRTPPPYPHPRPKADPRDRAQPAGSGAAAGTLAAETAALIRRCEDLYDDYARRIRPDLWQELLHDERLRELSFRQACQPPLLAFLAEHPYLPRAVWRMLDTIFDWTGDEIGLSRLVPPGFAAFVLDSIAQPSELRLTYVPASREFDQDGFLGLRSRGAARLRTGQLEEALDDFDAAFDLFAGDPDLLRLRATTLHLMGRDDKAEIDWASLVGRYPRERDALMRLADLMLESGRAADALERYRQALDLLPNDAHALLGLTRCYRELERFGESVQACELALLLEPSDIELRIRLLELQEQQLERQLAVLKRYPGDREARAAAGELLLGLARYAECERLLTEAPLYGWSSGMKTLLGRALRKLGRGGEGAARFDEAVELAEAAGQSGYDAYLHRGLYRIEAGDAAAAERDLRRAAALGPDRPELQAALGRCAFEAGRFEQAAEHYGRALQSKPDSAYSAGRGLALQRLRRYAEAIEDFDRRLHYAPDSEAILQARAECLAQLGRQAE</sequence>
<proteinExistence type="predicted"/>
<evidence type="ECO:0000256" key="2">
    <source>
        <dbReference type="ARBA" id="ARBA00022737"/>
    </source>
</evidence>
<reference evidence="8 9" key="1">
    <citation type="submission" date="2019-06" db="EMBL/GenBank/DDBJ databases">
        <title>Saccharibacillus brassicae sp. nov., an endophytic bacterium isolated from Chinese cabbage seeds (Brassica pekinensis).</title>
        <authorList>
            <person name="Jiang L."/>
            <person name="Lee J."/>
            <person name="Kim S.W."/>
        </authorList>
    </citation>
    <scope>NUCLEOTIDE SEQUENCE [LARGE SCALE GENOMIC DNA]</scope>
    <source>
        <strain evidence="9">KCTC 43072 / ATSA2</strain>
    </source>
</reference>
<dbReference type="OrthoDB" id="9816462at2"/>
<dbReference type="Proteomes" id="UP000316968">
    <property type="component" value="Chromosome"/>
</dbReference>
<organism evidence="8 9">
    <name type="scientific">Saccharibacillus brassicae</name>
    <dbReference type="NCBI Taxonomy" id="2583377"/>
    <lineage>
        <taxon>Bacteria</taxon>
        <taxon>Bacillati</taxon>
        <taxon>Bacillota</taxon>
        <taxon>Bacilli</taxon>
        <taxon>Bacillales</taxon>
        <taxon>Paenibacillaceae</taxon>
        <taxon>Saccharibacillus</taxon>
    </lineage>
</organism>
<keyword evidence="4" id="KW-0346">Stress response</keyword>
<dbReference type="PROSITE" id="PS50076">
    <property type="entry name" value="DNAJ_2"/>
    <property type="match status" value="1"/>
</dbReference>
<evidence type="ECO:0000256" key="6">
    <source>
        <dbReference type="SAM" id="MobiDB-lite"/>
    </source>
</evidence>
<dbReference type="KEGG" id="saca:FFV09_00145"/>
<protein>
    <submittedName>
        <fullName evidence="8">Tetratricopeptide repeat protein</fullName>
    </submittedName>
</protein>
<name>A0A4Y6UP50_SACBS</name>
<keyword evidence="3 5" id="KW-0802">TPR repeat</keyword>
<dbReference type="InterPro" id="IPR001623">
    <property type="entry name" value="DnaJ_domain"/>
</dbReference>
<evidence type="ECO:0000256" key="4">
    <source>
        <dbReference type="ARBA" id="ARBA00023016"/>
    </source>
</evidence>
<feature type="domain" description="J" evidence="7">
    <location>
        <begin position="2"/>
        <end position="53"/>
    </location>
</feature>
<dbReference type="EMBL" id="CP041217">
    <property type="protein sequence ID" value="QDH19403.1"/>
    <property type="molecule type" value="Genomic_DNA"/>
</dbReference>
<dbReference type="CDD" id="cd06257">
    <property type="entry name" value="DnaJ"/>
    <property type="match status" value="1"/>
</dbReference>
<dbReference type="RefSeq" id="WP_141445792.1">
    <property type="nucleotide sequence ID" value="NZ_CP041217.1"/>
</dbReference>
<dbReference type="PANTHER" id="PTHR44858:SF1">
    <property type="entry name" value="UDP-N-ACETYLGLUCOSAMINE--PEPTIDE N-ACETYLGLUCOSAMINYLTRANSFERASE SPINDLY-RELATED"/>
    <property type="match status" value="1"/>
</dbReference>
<evidence type="ECO:0000256" key="3">
    <source>
        <dbReference type="ARBA" id="ARBA00022803"/>
    </source>
</evidence>
<dbReference type="GO" id="GO:0006260">
    <property type="term" value="P:DNA replication"/>
    <property type="evidence" value="ECO:0007669"/>
    <property type="project" value="UniProtKB-KW"/>
</dbReference>
<keyword evidence="2" id="KW-0677">Repeat</keyword>
<dbReference type="SMART" id="SM00028">
    <property type="entry name" value="TPR"/>
    <property type="match status" value="8"/>
</dbReference>
<evidence type="ECO:0000313" key="8">
    <source>
        <dbReference type="EMBL" id="QDH19403.1"/>
    </source>
</evidence>
<dbReference type="PANTHER" id="PTHR44858">
    <property type="entry name" value="TETRATRICOPEPTIDE REPEAT PROTEIN 6"/>
    <property type="match status" value="1"/>
</dbReference>
<dbReference type="PROSITE" id="PS50005">
    <property type="entry name" value="TPR"/>
    <property type="match status" value="2"/>
</dbReference>
<dbReference type="SUPFAM" id="SSF48452">
    <property type="entry name" value="TPR-like"/>
    <property type="match status" value="1"/>
</dbReference>
<accession>A0A4Y6UP50</accession>
<dbReference type="InterPro" id="IPR011990">
    <property type="entry name" value="TPR-like_helical_dom_sf"/>
</dbReference>
<dbReference type="InterPro" id="IPR019734">
    <property type="entry name" value="TPR_rpt"/>
</dbReference>